<evidence type="ECO:0000256" key="4">
    <source>
        <dbReference type="ARBA" id="ARBA00022679"/>
    </source>
</evidence>
<keyword evidence="4" id="KW-0808">Transferase</keyword>
<dbReference type="PANTHER" id="PTHR10811">
    <property type="entry name" value="FRINGE-RELATED"/>
    <property type="match status" value="1"/>
</dbReference>
<evidence type="ECO:0000256" key="1">
    <source>
        <dbReference type="ARBA" id="ARBA00004606"/>
    </source>
</evidence>
<comment type="similarity">
    <text evidence="2">Belongs to the glycosyltransferase 31 family.</text>
</comment>
<organism evidence="13 14">
    <name type="scientific">Drosophila arizonae</name>
    <name type="common">Fruit fly</name>
    <dbReference type="NCBI Taxonomy" id="7263"/>
    <lineage>
        <taxon>Eukaryota</taxon>
        <taxon>Metazoa</taxon>
        <taxon>Ecdysozoa</taxon>
        <taxon>Arthropoda</taxon>
        <taxon>Hexapoda</taxon>
        <taxon>Insecta</taxon>
        <taxon>Pterygota</taxon>
        <taxon>Neoptera</taxon>
        <taxon>Endopterygota</taxon>
        <taxon>Diptera</taxon>
        <taxon>Brachycera</taxon>
        <taxon>Muscomorpha</taxon>
        <taxon>Ephydroidea</taxon>
        <taxon>Drosophilidae</taxon>
        <taxon>Drosophila</taxon>
    </lineage>
</organism>
<keyword evidence="11" id="KW-0732">Signal</keyword>
<dbReference type="Gene3D" id="3.90.550.50">
    <property type="match status" value="1"/>
</dbReference>
<dbReference type="GeneID" id="108610265"/>
<evidence type="ECO:0000256" key="5">
    <source>
        <dbReference type="ARBA" id="ARBA00022692"/>
    </source>
</evidence>
<dbReference type="Pfam" id="PF02434">
    <property type="entry name" value="Fringe"/>
    <property type="match status" value="1"/>
</dbReference>
<dbReference type="InterPro" id="IPR003378">
    <property type="entry name" value="Fringe-like_glycosylTrfase"/>
</dbReference>
<feature type="region of interest" description="Disordered" evidence="10">
    <location>
        <begin position="212"/>
        <end position="234"/>
    </location>
</feature>
<evidence type="ECO:0000256" key="2">
    <source>
        <dbReference type="ARBA" id="ARBA00008661"/>
    </source>
</evidence>
<keyword evidence="6" id="KW-0735">Signal-anchor</keyword>
<evidence type="ECO:0000256" key="8">
    <source>
        <dbReference type="ARBA" id="ARBA00023136"/>
    </source>
</evidence>
<evidence type="ECO:0000313" key="14">
    <source>
        <dbReference type="RefSeq" id="XP_017857749.1"/>
    </source>
</evidence>
<reference evidence="13" key="2">
    <citation type="journal article" date="2016" name="G3 (Bethesda)">
        <title>Genome Evolution in Three Species of Cactophilic Drosophila.</title>
        <authorList>
            <person name="Sanchez-Flores A."/>
            <person name="Penazola F."/>
            <person name="Carpinteyro-Ponce J."/>
            <person name="Nazario-Yepiz N."/>
            <person name="Abreu-Goodger C."/>
            <person name="Machado C.A."/>
            <person name="Markow T.A."/>
        </authorList>
    </citation>
    <scope>NUCLEOTIDE SEQUENCE [LARGE SCALE GENOMIC DNA]</scope>
</reference>
<keyword evidence="5" id="KW-0812">Transmembrane</keyword>
<sequence>MHKMQLRPSWQILLFLTCLVRLCNGSEILLLISCPRQAAEQCRTWRDNLRQQQISDKIPRDYDYAIKVHIMHELFNYWTLLDALPYLRGQTRLLNANTDWIIWCQHNTHVASLRGLLEQLHQRDAQELAYYGHALYDTEATIVHHFANYKDPTWFPYPMLSAGVVFTGALLRSLVELVALNAPNATRHSEFAIDAAHELARFIFDNIAPADDGSSSSSSSGSGSGSRSNNVDSNISISKDDNDFVDMLQRKIILKSADYICPWARVSPAWSLASLETTAAATAKESKPVSCVLHAKPEMAAGSAVHCVHTTGAHIYFAIKTCAKFHKERIPIIERTWAPDAIRRKYYSDVADDGIPTTGTGLPNVPTGHCAKTLAILQLSLKDINELTDIRWLMLVDDDTLLSVPRLSKLLGCYNHTNNIYLGERYGYRLYAPDGFNYHTGGAGIVLSVPLLRLVVQRCSCPTASAPDDMILGYCLQALGVTATHVPALHQARPQDYAPELLQLNAPISFHKYWHTSPEHTYKRWLGGALGNASSAHATAKDRRAAPLALNGLLQLPNQLAAGLEGSAKHLDL</sequence>
<evidence type="ECO:0000256" key="10">
    <source>
        <dbReference type="SAM" id="MobiDB-lite"/>
    </source>
</evidence>
<feature type="chain" id="PRO_5045117348" evidence="11">
    <location>
        <begin position="26"/>
        <end position="573"/>
    </location>
</feature>
<evidence type="ECO:0000256" key="11">
    <source>
        <dbReference type="SAM" id="SignalP"/>
    </source>
</evidence>
<keyword evidence="3" id="KW-0328">Glycosyltransferase</keyword>
<reference evidence="14" key="3">
    <citation type="submission" date="2025-08" db="UniProtKB">
        <authorList>
            <consortium name="RefSeq"/>
        </authorList>
    </citation>
    <scope>IDENTIFICATION</scope>
    <source>
        <tissue evidence="14">Whole organism</tissue>
    </source>
</reference>
<evidence type="ECO:0000256" key="3">
    <source>
        <dbReference type="ARBA" id="ARBA00022676"/>
    </source>
</evidence>
<evidence type="ECO:0000256" key="9">
    <source>
        <dbReference type="ARBA" id="ARBA00037847"/>
    </source>
</evidence>
<comment type="subcellular location">
    <subcellularLocation>
        <location evidence="9">Endomembrane system</location>
        <topology evidence="9">Single-pass membrane protein</topology>
    </subcellularLocation>
    <subcellularLocation>
        <location evidence="1">Membrane</location>
        <topology evidence="1">Single-pass type II membrane protein</topology>
    </subcellularLocation>
</comment>
<dbReference type="RefSeq" id="XP_017857749.1">
    <property type="nucleotide sequence ID" value="XM_018002260.1"/>
</dbReference>
<feature type="domain" description="Fringe-like glycosyltransferase" evidence="12">
    <location>
        <begin position="310"/>
        <end position="515"/>
    </location>
</feature>
<evidence type="ECO:0000313" key="13">
    <source>
        <dbReference type="Proteomes" id="UP000694904"/>
    </source>
</evidence>
<feature type="compositionally biased region" description="Low complexity" evidence="10">
    <location>
        <begin position="213"/>
        <end position="234"/>
    </location>
</feature>
<gene>
    <name evidence="14" type="primary">LOC108610265</name>
</gene>
<reference evidence="13" key="1">
    <citation type="journal article" date="1997" name="Nucleic Acids Res.">
        <title>tRNAscan-SE: a program for improved detection of transfer RNA genes in genomic sequence.</title>
        <authorList>
            <person name="Lowe T.M."/>
            <person name="Eddy S.R."/>
        </authorList>
    </citation>
    <scope>NUCLEOTIDE SEQUENCE [LARGE SCALE GENOMIC DNA]</scope>
</reference>
<keyword evidence="8" id="KW-0472">Membrane</keyword>
<evidence type="ECO:0000259" key="12">
    <source>
        <dbReference type="Pfam" id="PF02434"/>
    </source>
</evidence>
<keyword evidence="13" id="KW-1185">Reference proteome</keyword>
<keyword evidence="7" id="KW-1133">Transmembrane helix</keyword>
<feature type="signal peptide" evidence="11">
    <location>
        <begin position="1"/>
        <end position="25"/>
    </location>
</feature>
<protein>
    <submittedName>
        <fullName evidence="14">Beta-1,3-glucosyltransferase</fullName>
    </submittedName>
</protein>
<evidence type="ECO:0000256" key="6">
    <source>
        <dbReference type="ARBA" id="ARBA00022968"/>
    </source>
</evidence>
<name>A0ABM1NS13_DROAR</name>
<proteinExistence type="inferred from homology"/>
<dbReference type="Proteomes" id="UP000694904">
    <property type="component" value="Chromosome 3"/>
</dbReference>
<evidence type="ECO:0000256" key="7">
    <source>
        <dbReference type="ARBA" id="ARBA00022989"/>
    </source>
</evidence>
<accession>A0ABM1NS13</accession>